<dbReference type="InterPro" id="IPR013107">
    <property type="entry name" value="Acyl-CoA_DH_C"/>
</dbReference>
<accession>A0ABX1SEX2</accession>
<dbReference type="Gene3D" id="2.40.110.10">
    <property type="entry name" value="Butyryl-CoA Dehydrogenase, subunit A, domain 2"/>
    <property type="match status" value="1"/>
</dbReference>
<dbReference type="InterPro" id="IPR046373">
    <property type="entry name" value="Acyl-CoA_Oxase/DH_mid-dom_sf"/>
</dbReference>
<keyword evidence="1" id="KW-0560">Oxidoreductase</keyword>
<name>A0ABX1SEX2_9PSEU</name>
<feature type="domain" description="Acyl-CoA dehydrogenase C-terminal" evidence="2">
    <location>
        <begin position="243"/>
        <end position="374"/>
    </location>
</feature>
<dbReference type="InterPro" id="IPR009100">
    <property type="entry name" value="AcylCoA_DH/oxidase_NM_dom_sf"/>
</dbReference>
<dbReference type="InterPro" id="IPR050741">
    <property type="entry name" value="Acyl-CoA_dehydrogenase"/>
</dbReference>
<dbReference type="Gene3D" id="1.20.140.10">
    <property type="entry name" value="Butyryl-CoA Dehydrogenase, subunit A, domain 3"/>
    <property type="match status" value="1"/>
</dbReference>
<dbReference type="PANTHER" id="PTHR48083:SF19">
    <property type="entry name" value="FLAVIN-DEPENDENT MONOOXYGENASE, OXYGENASE SUBUNIT HSAA"/>
    <property type="match status" value="1"/>
</dbReference>
<protein>
    <submittedName>
        <fullName evidence="3">Desulfurization protein</fullName>
    </submittedName>
</protein>
<evidence type="ECO:0000313" key="3">
    <source>
        <dbReference type="EMBL" id="NMI00120.1"/>
    </source>
</evidence>
<dbReference type="InterPro" id="IPR037069">
    <property type="entry name" value="AcylCoA_DH/ox_N_sf"/>
</dbReference>
<dbReference type="InterPro" id="IPR036250">
    <property type="entry name" value="AcylCo_DH-like_C"/>
</dbReference>
<keyword evidence="4" id="KW-1185">Reference proteome</keyword>
<sequence length="398" mass="42255">MNALPSWTEPESRSLLEALRSLRPQLAKIGAAADRDNADPAENFTLLGQAGAARLLLPRDHGGVWDGSSMFGGWGTFIRAAMEVSAGDGPTGQNWLTSGLVCREIFDPRAGLPEETRRQVADRVLNEGLRLVASAAETGVAQKAAARTVPGGVVLSGSKSFNTNSGGRGMANVGCPLDGVPGRHHLLVDLTHPDVELHDDWDNMGQRGTDSQTITYHDVFVPDGWHYPSPAPSPLLFGAIMLLHGALEQGIGEGALDAAVEYVRTLNRATMSQFTTAAEDPLILRRIGALSGRLAASRALLGETADKVEALGEGGEAATVTVDGFRAKVAAIEAALDAAGSLFDLTGARSTSNKYRLDRFWRNARTFASHDSTDSKNVYIGTFEVTGELPPVTSFIRV</sequence>
<dbReference type="PANTHER" id="PTHR48083">
    <property type="entry name" value="MEDIUM-CHAIN SPECIFIC ACYL-COA DEHYDROGENASE, MITOCHONDRIAL-RELATED"/>
    <property type="match status" value="1"/>
</dbReference>
<gene>
    <name evidence="3" type="ORF">HF526_22805</name>
</gene>
<evidence type="ECO:0000256" key="1">
    <source>
        <dbReference type="ARBA" id="ARBA00023002"/>
    </source>
</evidence>
<comment type="caution">
    <text evidence="3">The sequence shown here is derived from an EMBL/GenBank/DDBJ whole genome shotgun (WGS) entry which is preliminary data.</text>
</comment>
<organism evidence="3 4">
    <name type="scientific">Pseudonocardia acidicola</name>
    <dbReference type="NCBI Taxonomy" id="2724939"/>
    <lineage>
        <taxon>Bacteria</taxon>
        <taxon>Bacillati</taxon>
        <taxon>Actinomycetota</taxon>
        <taxon>Actinomycetes</taxon>
        <taxon>Pseudonocardiales</taxon>
        <taxon>Pseudonocardiaceae</taxon>
        <taxon>Pseudonocardia</taxon>
    </lineage>
</organism>
<dbReference type="EMBL" id="JAAXLA010000049">
    <property type="protein sequence ID" value="NMI00120.1"/>
    <property type="molecule type" value="Genomic_DNA"/>
</dbReference>
<evidence type="ECO:0000313" key="4">
    <source>
        <dbReference type="Proteomes" id="UP000820669"/>
    </source>
</evidence>
<dbReference type="RefSeq" id="WP_169383600.1">
    <property type="nucleotide sequence ID" value="NZ_JAAXLA010000049.1"/>
</dbReference>
<proteinExistence type="predicted"/>
<dbReference type="SUPFAM" id="SSF47203">
    <property type="entry name" value="Acyl-CoA dehydrogenase C-terminal domain-like"/>
    <property type="match status" value="1"/>
</dbReference>
<dbReference type="Proteomes" id="UP000820669">
    <property type="component" value="Unassembled WGS sequence"/>
</dbReference>
<dbReference type="SUPFAM" id="SSF56645">
    <property type="entry name" value="Acyl-CoA dehydrogenase NM domain-like"/>
    <property type="match status" value="1"/>
</dbReference>
<dbReference type="PIRSF" id="PIRSF016578">
    <property type="entry name" value="HsaA"/>
    <property type="match status" value="1"/>
</dbReference>
<evidence type="ECO:0000259" key="2">
    <source>
        <dbReference type="Pfam" id="PF08028"/>
    </source>
</evidence>
<reference evidence="3 4" key="1">
    <citation type="submission" date="2020-04" db="EMBL/GenBank/DDBJ databases">
        <authorList>
            <person name="Klaysubun C."/>
            <person name="Duangmal K."/>
            <person name="Lipun K."/>
        </authorList>
    </citation>
    <scope>NUCLEOTIDE SEQUENCE [LARGE SCALE GENOMIC DNA]</scope>
    <source>
        <strain evidence="3 4">K10HN5</strain>
    </source>
</reference>
<dbReference type="Gene3D" id="1.10.540.10">
    <property type="entry name" value="Acyl-CoA dehydrogenase/oxidase, N-terminal domain"/>
    <property type="match status" value="1"/>
</dbReference>
<dbReference type="Pfam" id="PF08028">
    <property type="entry name" value="Acyl-CoA_dh_2"/>
    <property type="match status" value="1"/>
</dbReference>